<dbReference type="AlphaFoldDB" id="A0A9D3UYR0"/>
<dbReference type="OrthoDB" id="1750722at2759"/>
<evidence type="ECO:0000313" key="2">
    <source>
        <dbReference type="Proteomes" id="UP000828251"/>
    </source>
</evidence>
<comment type="caution">
    <text evidence="1">The sequence shown here is derived from an EMBL/GenBank/DDBJ whole genome shotgun (WGS) entry which is preliminary data.</text>
</comment>
<keyword evidence="2" id="KW-1185">Reference proteome</keyword>
<gene>
    <name evidence="1" type="ORF">J1N35_029672</name>
</gene>
<evidence type="ECO:0000313" key="1">
    <source>
        <dbReference type="EMBL" id="KAH1064685.1"/>
    </source>
</evidence>
<dbReference type="Pfam" id="PF14223">
    <property type="entry name" value="Retrotran_gag_2"/>
    <property type="match status" value="1"/>
</dbReference>
<name>A0A9D3UYR0_9ROSI</name>
<organism evidence="1 2">
    <name type="scientific">Gossypium stocksii</name>
    <dbReference type="NCBI Taxonomy" id="47602"/>
    <lineage>
        <taxon>Eukaryota</taxon>
        <taxon>Viridiplantae</taxon>
        <taxon>Streptophyta</taxon>
        <taxon>Embryophyta</taxon>
        <taxon>Tracheophyta</taxon>
        <taxon>Spermatophyta</taxon>
        <taxon>Magnoliopsida</taxon>
        <taxon>eudicotyledons</taxon>
        <taxon>Gunneridae</taxon>
        <taxon>Pentapetalae</taxon>
        <taxon>rosids</taxon>
        <taxon>malvids</taxon>
        <taxon>Malvales</taxon>
        <taxon>Malvaceae</taxon>
        <taxon>Malvoideae</taxon>
        <taxon>Gossypium</taxon>
    </lineage>
</organism>
<accession>A0A9D3UYR0</accession>
<proteinExistence type="predicted"/>
<dbReference type="EMBL" id="JAIQCV010000009">
    <property type="protein sequence ID" value="KAH1064685.1"/>
    <property type="molecule type" value="Genomic_DNA"/>
</dbReference>
<evidence type="ECO:0008006" key="3">
    <source>
        <dbReference type="Google" id="ProtNLM"/>
    </source>
</evidence>
<sequence>MAATRFDTDKFNGVINFNLWQVWMMTILVQTNLKNVATGKKHENLDKTEWEEFDEKVMPAIQLCLVNRVLQKVLMDKTSSVLWKRLETLYAIKSLANHLVLKQRLFTFRMNECELLRDHISQFITILNNLSNVEVKIDYED</sequence>
<protein>
    <recommendedName>
        <fullName evidence="3">Retrovirus-related Pol polyprotein from transposon TNT 1-94</fullName>
    </recommendedName>
</protein>
<dbReference type="Proteomes" id="UP000828251">
    <property type="component" value="Unassembled WGS sequence"/>
</dbReference>
<reference evidence="1 2" key="1">
    <citation type="journal article" date="2021" name="Plant Biotechnol. J.">
        <title>Multi-omics assisted identification of the key and species-specific regulatory components of drought-tolerant mechanisms in Gossypium stocksii.</title>
        <authorList>
            <person name="Yu D."/>
            <person name="Ke L."/>
            <person name="Zhang D."/>
            <person name="Wu Y."/>
            <person name="Sun Y."/>
            <person name="Mei J."/>
            <person name="Sun J."/>
            <person name="Sun Y."/>
        </authorList>
    </citation>
    <scope>NUCLEOTIDE SEQUENCE [LARGE SCALE GENOMIC DNA]</scope>
    <source>
        <strain evidence="2">cv. E1</strain>
        <tissue evidence="1">Leaf</tissue>
    </source>
</reference>